<proteinExistence type="predicted"/>
<dbReference type="STRING" id="1416778.SAMN05443633_107145"/>
<protein>
    <submittedName>
        <fullName evidence="1">Uncharacterized protein</fullName>
    </submittedName>
</protein>
<evidence type="ECO:0000313" key="2">
    <source>
        <dbReference type="Proteomes" id="UP000184518"/>
    </source>
</evidence>
<name>A0A1M5F2K7_9FLAO</name>
<dbReference type="EMBL" id="FQUT01000007">
    <property type="protein sequence ID" value="SHF85749.1"/>
    <property type="molecule type" value="Genomic_DNA"/>
</dbReference>
<keyword evidence="2" id="KW-1185">Reference proteome</keyword>
<dbReference type="RefSeq" id="WP_072959009.1">
    <property type="nucleotide sequence ID" value="NZ_FQUT01000007.1"/>
</dbReference>
<sequence>MSIPLNTIYSYFETGDFPTQEQFQASWSSFWHKDESIPTNKVAGLDNLLQNKADKNIFETHVSNPDSHTNYLAKKDASNLNNDNVQSWKTALGVGELPENIATVDKFDEFGNISEFGNAYNKGQSNDMFMSYGDYTDSNGNILAEKIEALGITTLIESVETSISEFADHSDAYEFEDNDFIAIPVNGENYSLYIFKGGEKTDKNNYLPTGISNVTIGMVEGLQASLNNKMDKPSGNGSFFIRGLGPGPIYASISPASNYLLQWDGNDFKESNVYSNVGKLGVGTAAPAEQLHLTGRLRSKGIVLDENEEILKNQITCYNRSFYGTDSTGLRKKILMKEDLASEFLLIPEQLSDANKTDWKTKMNGGWSTGTMSVAVISPPIVDRVNKPSWITLKGSNLNLSPTNFKIELCTEDSTSLNTVVVAEIPGAQVQLYTNGIDLSFWFNFSTIPVGKYKIRLWNGVAYYLTGANTMIKVVDTITSFIPNLTWEFAEYTSGANTMTGTNSTLSYQSKPSNKSYAGGDFGIVSAGKSSQLFSATDNFYLRIGIDITTISAGFDNGNPFSVGLCNSSDLISLNDLSIVKARGNINYRNGGIALYPDLGTSAVSVWANYVGETTIMRNNGLFTIIVTINNSTSIYTKSAPSIPLSLFGAISNAPTATTASFSLLEKYIF</sequence>
<accession>A0A1M5F2K7</accession>
<organism evidence="1 2">
    <name type="scientific">Chryseobacterium arachidis</name>
    <dbReference type="NCBI Taxonomy" id="1416778"/>
    <lineage>
        <taxon>Bacteria</taxon>
        <taxon>Pseudomonadati</taxon>
        <taxon>Bacteroidota</taxon>
        <taxon>Flavobacteriia</taxon>
        <taxon>Flavobacteriales</taxon>
        <taxon>Weeksellaceae</taxon>
        <taxon>Chryseobacterium group</taxon>
        <taxon>Chryseobacterium</taxon>
    </lineage>
</organism>
<gene>
    <name evidence="1" type="ORF">SAMN05443633_107145</name>
</gene>
<dbReference type="AlphaFoldDB" id="A0A1M5F2K7"/>
<dbReference type="OrthoDB" id="6315383at2"/>
<dbReference type="Proteomes" id="UP000184518">
    <property type="component" value="Unassembled WGS sequence"/>
</dbReference>
<evidence type="ECO:0000313" key="1">
    <source>
        <dbReference type="EMBL" id="SHF85749.1"/>
    </source>
</evidence>
<reference evidence="2" key="1">
    <citation type="submission" date="2016-11" db="EMBL/GenBank/DDBJ databases">
        <authorList>
            <person name="Varghese N."/>
            <person name="Submissions S."/>
        </authorList>
    </citation>
    <scope>NUCLEOTIDE SEQUENCE [LARGE SCALE GENOMIC DNA]</scope>
    <source>
        <strain evidence="2">DSM 27619</strain>
    </source>
</reference>